<dbReference type="InterPro" id="IPR013216">
    <property type="entry name" value="Methyltransf_11"/>
</dbReference>
<gene>
    <name evidence="3" type="ORF">FOZ60_011621</name>
</gene>
<organism evidence="3 4">
    <name type="scientific">Perkinsus olseni</name>
    <name type="common">Perkinsus atlanticus</name>
    <dbReference type="NCBI Taxonomy" id="32597"/>
    <lineage>
        <taxon>Eukaryota</taxon>
        <taxon>Sar</taxon>
        <taxon>Alveolata</taxon>
        <taxon>Perkinsozoa</taxon>
        <taxon>Perkinsea</taxon>
        <taxon>Perkinsida</taxon>
        <taxon>Perkinsidae</taxon>
        <taxon>Perkinsus</taxon>
    </lineage>
</organism>
<dbReference type="Gene3D" id="3.40.50.150">
    <property type="entry name" value="Vaccinia Virus protein VP39"/>
    <property type="match status" value="1"/>
</dbReference>
<evidence type="ECO:0000259" key="2">
    <source>
        <dbReference type="Pfam" id="PF08241"/>
    </source>
</evidence>
<evidence type="ECO:0000313" key="3">
    <source>
        <dbReference type="EMBL" id="KAF4693157.1"/>
    </source>
</evidence>
<name>A0A7J6PB99_PEROL</name>
<dbReference type="EMBL" id="JABANP010000049">
    <property type="protein sequence ID" value="KAF4693157.1"/>
    <property type="molecule type" value="Genomic_DNA"/>
</dbReference>
<evidence type="ECO:0000313" key="4">
    <source>
        <dbReference type="Proteomes" id="UP000541610"/>
    </source>
</evidence>
<accession>A0A7J6PB99</accession>
<keyword evidence="1" id="KW-0732">Signal</keyword>
<feature type="signal peptide" evidence="1">
    <location>
        <begin position="1"/>
        <end position="18"/>
    </location>
</feature>
<dbReference type="InterPro" id="IPR029063">
    <property type="entry name" value="SAM-dependent_MTases_sf"/>
</dbReference>
<evidence type="ECO:0000256" key="1">
    <source>
        <dbReference type="SAM" id="SignalP"/>
    </source>
</evidence>
<dbReference type="GO" id="GO:0008757">
    <property type="term" value="F:S-adenosylmethionine-dependent methyltransferase activity"/>
    <property type="evidence" value="ECO:0007669"/>
    <property type="project" value="InterPro"/>
</dbReference>
<dbReference type="OrthoDB" id="420119at2759"/>
<proteinExistence type="predicted"/>
<protein>
    <recommendedName>
        <fullName evidence="2">Methyltransferase type 11 domain-containing protein</fullName>
    </recommendedName>
</protein>
<sequence length="608" mass="67962">MHHTRTAFLLLFLPTVLSRDILAVTHENLSRELGRTLDSIERLLVPKVTTCLLNVTNSNGGLAGCSDWRLRTAQAEAEIFFNVTASVISPTGLAGRDAVLCETIYAIGRLGVLLSIVMEPGKLVDDDQLLTDTWLWIVASNWHAMAGSTLRVIFPILYSLGWHLYTRSDYVYSKGVDDIPLWPFKYSDQLHGLLGRSIIRGLRSLSRGRPPSSQPADVTLAYRMLALVYTASCEYGCGDTCLASASAASMYLGLAYTLTEVDGETLGIAASLVGRSQLLVQSIFTQSFAEGLWLIHHTSAGFLWRLFYAYVESPVILLDKFRHLKGLVEYQESAFEDIFHNIHRLLPPHECRMPPPQPRDLLWRSRMSAEEVYWRYRLYDEGYTHPLSRGRPLQAGLRRLVNPDVPKGSAIRVLDVGSGPLSLIGTAWDEHPVELVAVDPLAPLYKALLHQVGVDPIVYPVMGDVEDLPRYFPTGSSFDLAVSINALDHTIDPVKAIFGMLETVKPHGAVLLVCHRNEAEREYGKGLHQWNFDVSPDGHLLVWRNYTSAGPEVRDVTTMLLEKVADSVNAEVLEAWDEELAKEWYGFLGVEDNDDVPHVMVTIRKRSM</sequence>
<dbReference type="Pfam" id="PF08241">
    <property type="entry name" value="Methyltransf_11"/>
    <property type="match status" value="1"/>
</dbReference>
<feature type="chain" id="PRO_5029881726" description="Methyltransferase type 11 domain-containing protein" evidence="1">
    <location>
        <begin position="19"/>
        <end position="608"/>
    </location>
</feature>
<comment type="caution">
    <text evidence="3">The sequence shown here is derived from an EMBL/GenBank/DDBJ whole genome shotgun (WGS) entry which is preliminary data.</text>
</comment>
<dbReference type="Proteomes" id="UP000541610">
    <property type="component" value="Unassembled WGS sequence"/>
</dbReference>
<feature type="domain" description="Methyltransferase type 11" evidence="2">
    <location>
        <begin position="414"/>
        <end position="511"/>
    </location>
</feature>
<dbReference type="CDD" id="cd02440">
    <property type="entry name" value="AdoMet_MTases"/>
    <property type="match status" value="1"/>
</dbReference>
<reference evidence="3 4" key="1">
    <citation type="submission" date="2020-04" db="EMBL/GenBank/DDBJ databases">
        <title>Perkinsus olseni comparative genomics.</title>
        <authorList>
            <person name="Bogema D.R."/>
        </authorList>
    </citation>
    <scope>NUCLEOTIDE SEQUENCE [LARGE SCALE GENOMIC DNA]</scope>
    <source>
        <strain evidence="3">00978-12</strain>
    </source>
</reference>
<dbReference type="SUPFAM" id="SSF53335">
    <property type="entry name" value="S-adenosyl-L-methionine-dependent methyltransferases"/>
    <property type="match status" value="1"/>
</dbReference>
<dbReference type="AlphaFoldDB" id="A0A7J6PB99"/>